<feature type="region of interest" description="Disordered" evidence="1">
    <location>
        <begin position="638"/>
        <end position="685"/>
    </location>
</feature>
<evidence type="ECO:0000313" key="3">
    <source>
        <dbReference type="EMBL" id="KAK9987261.1"/>
    </source>
</evidence>
<dbReference type="SMART" id="SM01054">
    <property type="entry name" value="CaM_binding"/>
    <property type="match status" value="2"/>
</dbReference>
<evidence type="ECO:0000313" key="4">
    <source>
        <dbReference type="Proteomes" id="UP001459277"/>
    </source>
</evidence>
<feature type="compositionally biased region" description="Basic and acidic residues" evidence="1">
    <location>
        <begin position="1151"/>
        <end position="1161"/>
    </location>
</feature>
<name>A0AAW2BMS6_9ROSI</name>
<feature type="compositionally biased region" description="Basic and acidic residues" evidence="1">
    <location>
        <begin position="441"/>
        <end position="453"/>
    </location>
</feature>
<dbReference type="GO" id="GO:0005516">
    <property type="term" value="F:calmodulin binding"/>
    <property type="evidence" value="ECO:0007669"/>
    <property type="project" value="InterPro"/>
</dbReference>
<feature type="region of interest" description="Disordered" evidence="1">
    <location>
        <begin position="566"/>
        <end position="609"/>
    </location>
</feature>
<feature type="domain" description="Calmodulin-binding" evidence="2">
    <location>
        <begin position="1197"/>
        <end position="1311"/>
    </location>
</feature>
<reference evidence="3 4" key="1">
    <citation type="submission" date="2024-01" db="EMBL/GenBank/DDBJ databases">
        <title>A telomere-to-telomere, gap-free genome of sweet tea (Lithocarpus litseifolius).</title>
        <authorList>
            <person name="Zhou J."/>
        </authorList>
    </citation>
    <scope>NUCLEOTIDE SEQUENCE [LARGE SCALE GENOMIC DNA]</scope>
    <source>
        <strain evidence="3">Zhou-2022a</strain>
        <tissue evidence="3">Leaf</tissue>
    </source>
</reference>
<dbReference type="EMBL" id="JAZDWU010000011">
    <property type="protein sequence ID" value="KAK9987261.1"/>
    <property type="molecule type" value="Genomic_DNA"/>
</dbReference>
<organism evidence="3 4">
    <name type="scientific">Lithocarpus litseifolius</name>
    <dbReference type="NCBI Taxonomy" id="425828"/>
    <lineage>
        <taxon>Eukaryota</taxon>
        <taxon>Viridiplantae</taxon>
        <taxon>Streptophyta</taxon>
        <taxon>Embryophyta</taxon>
        <taxon>Tracheophyta</taxon>
        <taxon>Spermatophyta</taxon>
        <taxon>Magnoliopsida</taxon>
        <taxon>eudicotyledons</taxon>
        <taxon>Gunneridae</taxon>
        <taxon>Pentapetalae</taxon>
        <taxon>rosids</taxon>
        <taxon>fabids</taxon>
        <taxon>Fagales</taxon>
        <taxon>Fagaceae</taxon>
        <taxon>Lithocarpus</taxon>
    </lineage>
</organism>
<feature type="compositionally biased region" description="Polar residues" evidence="1">
    <location>
        <begin position="27"/>
        <end position="41"/>
    </location>
</feature>
<keyword evidence="4" id="KW-1185">Reference proteome</keyword>
<feature type="region of interest" description="Disordered" evidence="1">
    <location>
        <begin position="1138"/>
        <end position="1161"/>
    </location>
</feature>
<comment type="caution">
    <text evidence="3">The sequence shown here is derived from an EMBL/GenBank/DDBJ whole genome shotgun (WGS) entry which is preliminary data.</text>
</comment>
<feature type="domain" description="Calmodulin-binding" evidence="2">
    <location>
        <begin position="694"/>
        <end position="808"/>
    </location>
</feature>
<feature type="region of interest" description="Disordered" evidence="1">
    <location>
        <begin position="27"/>
        <end position="74"/>
    </location>
</feature>
<sequence>MISNQLESGADYHGDYSSAESEMLSITNESSFYQNQESSDMGGTEPKKKLKKLRSVKLSRLPSLRSSTRRAKSLSNHLPIVLSANISSSGQSTPFEMSDGSPNFVKATSSADAKKETSQNSVTRLIRRSSFKPGKSLTRMSSLRFRRPLMSKSSGGTELQRKLKKSRSMKKVSFEGSSPSTRSMESGYQASPHTSESSFSSNGQIRKKSRAPNPKPAFSGNKTVRIITRTSSLKPMKVLTKMGTFKSKKNSMGTCSNICQFSDSSMRKATCSSTLKNSKFPVSLELHPGGHESERTSIMKVCRYTYCSLHGHHHNDSPPLKRFISTKRRLLKTQKSAKRDSQFLKGSRSGNMKKGIQTNKMVLNGEPAARKSRRAISPIEEKAGRDFTVDIYAEPEATSNAVATSGGKDEGLSDFDYDAEMLHSERSQPHIYEATHMERREERSVASNHHDEEANSILTDDTYNGDSESFGENFEANCLIVEPTDGYRRPILDRFVESTGSNSVVSSDIDHEPMEEEITGGEEKKGCTNDVEGKTQFKNQKYIRMWRLLYKHAVVGIDGKVENQHHLDGVNSEEQVEDGNNLLGMNNSSSSEDFSEATEDTTKESHDAYQQRNELSQIDAIKLVQDAVDNILLQDFQDNSTNDQSTTSSTSSDQELLGKSHGEGGDRSMSDSSEPAKDSMIQDEKPIWLNINTISTPKDEKTASEVGNKSDKKMLKGWSNLKKIILLKRFVKALEKVRNFKPRGPRYLSLNPDPEAEKVSLRHQTTDKRKNTEEWMLDHALQQVISKLAPAQKQKVALLVEAFEKVLPLQEIETSQRSNAAVCTRENSIQSCNGFSIQSGDETCQERSYEESAENLPRKTSYLEREFKDYPDQVGDFLTDKQQTPVKFSDLGANLESCCIKTEHDILASQATKEDWKEKQIVAINLDKVDNKFILADDQPDSINSCSPEVKVPSSCDEFSLKPEDIVSTCHEEVQENGEVSREFTSSSEPCNSGSESMATQEERGGAKPESQFLPGFSPIEESKHCSTADVANDTQLEKQKNMGLWGLVYKHMVSALAENDETKPHLDEAGKEEQASNANSLNVTSISNSCQNFSEINQNMEMDNKPDDQKVELQRIEAIKLVEEAIDEILLPEMQDHSTDDQQITSGINQDKEVSEEKRSERGEPFILKCKILDKDSFVESKNTYSEEKRLTSESVSTQEEEKTEIKVGKKSNQQITRSWSNVKKLILLKRFVKAIEKVRRFNPREPRYLPLELDPEAEKVHLRHQDMDRKKNAEEWMLDYALQQVVAKLTPERKRKVELLVKAFETVTPTIGS</sequence>
<dbReference type="Pfam" id="PF07839">
    <property type="entry name" value="CaM_binding"/>
    <property type="match status" value="2"/>
</dbReference>
<accession>A0AAW2BMS6</accession>
<feature type="compositionally biased region" description="Low complexity" evidence="1">
    <location>
        <begin position="638"/>
        <end position="654"/>
    </location>
</feature>
<gene>
    <name evidence="3" type="ORF">SO802_032212</name>
</gene>
<evidence type="ECO:0000259" key="2">
    <source>
        <dbReference type="SMART" id="SM01054"/>
    </source>
</evidence>
<feature type="region of interest" description="Disordered" evidence="1">
    <location>
        <begin position="1063"/>
        <end position="1084"/>
    </location>
</feature>
<dbReference type="PANTHER" id="PTHR33923:SF3">
    <property type="entry name" value="CALMODULIN BINDING PROTEIN PICBP"/>
    <property type="match status" value="1"/>
</dbReference>
<feature type="compositionally biased region" description="Polar residues" evidence="1">
    <location>
        <begin position="175"/>
        <end position="204"/>
    </location>
</feature>
<feature type="region of interest" description="Disordered" evidence="1">
    <location>
        <begin position="334"/>
        <end position="353"/>
    </location>
</feature>
<evidence type="ECO:0000256" key="1">
    <source>
        <dbReference type="SAM" id="MobiDB-lite"/>
    </source>
</evidence>
<feature type="compositionally biased region" description="Basic and acidic residues" evidence="1">
    <location>
        <begin position="1063"/>
        <end position="1075"/>
    </location>
</feature>
<feature type="compositionally biased region" description="Basic and acidic residues" evidence="1">
    <location>
        <begin position="656"/>
        <end position="685"/>
    </location>
</feature>
<feature type="compositionally biased region" description="Basic residues" evidence="1">
    <location>
        <begin position="48"/>
        <end position="57"/>
    </location>
</feature>
<feature type="region of interest" description="Disordered" evidence="1">
    <location>
        <begin position="441"/>
        <end position="463"/>
    </location>
</feature>
<feature type="compositionally biased region" description="Low complexity" evidence="1">
    <location>
        <begin position="986"/>
        <end position="997"/>
    </location>
</feature>
<proteinExistence type="predicted"/>
<dbReference type="PANTHER" id="PTHR33923">
    <property type="entry name" value="CALMODULIN-BINDING PROTEIN-RELATED"/>
    <property type="match status" value="1"/>
</dbReference>
<dbReference type="Proteomes" id="UP001459277">
    <property type="component" value="Unassembled WGS sequence"/>
</dbReference>
<feature type="region of interest" description="Disordered" evidence="1">
    <location>
        <begin position="977"/>
        <end position="1010"/>
    </location>
</feature>
<protein>
    <recommendedName>
        <fullName evidence="2">Calmodulin-binding domain-containing protein</fullName>
    </recommendedName>
</protein>
<feature type="compositionally biased region" description="Basic and acidic residues" evidence="1">
    <location>
        <begin position="600"/>
        <end position="609"/>
    </location>
</feature>
<feature type="compositionally biased region" description="Low complexity" evidence="1">
    <location>
        <begin position="579"/>
        <end position="591"/>
    </location>
</feature>
<feature type="region of interest" description="Disordered" evidence="1">
    <location>
        <begin position="87"/>
        <end position="224"/>
    </location>
</feature>
<dbReference type="InterPro" id="IPR012417">
    <property type="entry name" value="CaM-bd_dom_pln"/>
</dbReference>
<dbReference type="InterPro" id="IPR044681">
    <property type="entry name" value="PICBP-like"/>
</dbReference>